<evidence type="ECO:0000313" key="4">
    <source>
        <dbReference type="Proteomes" id="UP000294933"/>
    </source>
</evidence>
<feature type="coiled-coil region" evidence="1">
    <location>
        <begin position="389"/>
        <end position="444"/>
    </location>
</feature>
<evidence type="ECO:0000256" key="1">
    <source>
        <dbReference type="SAM" id="Coils"/>
    </source>
</evidence>
<feature type="region of interest" description="Disordered" evidence="2">
    <location>
        <begin position="124"/>
        <end position="160"/>
    </location>
</feature>
<evidence type="ECO:0008006" key="5">
    <source>
        <dbReference type="Google" id="ProtNLM"/>
    </source>
</evidence>
<dbReference type="AlphaFoldDB" id="A0A4Y7Q5P2"/>
<dbReference type="STRING" id="50990.A0A4Y7Q5P2"/>
<evidence type="ECO:0000256" key="2">
    <source>
        <dbReference type="SAM" id="MobiDB-lite"/>
    </source>
</evidence>
<dbReference type="VEuPathDB" id="FungiDB:BD410DRAFT_898201"/>
<name>A0A4Y7Q5P2_9AGAM</name>
<keyword evidence="1" id="KW-0175">Coiled coil</keyword>
<accession>A0A4Y7Q5P2</accession>
<dbReference type="Proteomes" id="UP000294933">
    <property type="component" value="Unassembled WGS sequence"/>
</dbReference>
<organism evidence="3 4">
    <name type="scientific">Rickenella mellea</name>
    <dbReference type="NCBI Taxonomy" id="50990"/>
    <lineage>
        <taxon>Eukaryota</taxon>
        <taxon>Fungi</taxon>
        <taxon>Dikarya</taxon>
        <taxon>Basidiomycota</taxon>
        <taxon>Agaricomycotina</taxon>
        <taxon>Agaricomycetes</taxon>
        <taxon>Hymenochaetales</taxon>
        <taxon>Rickenellaceae</taxon>
        <taxon>Rickenella</taxon>
    </lineage>
</organism>
<evidence type="ECO:0000313" key="3">
    <source>
        <dbReference type="EMBL" id="TDL22626.1"/>
    </source>
</evidence>
<proteinExistence type="predicted"/>
<dbReference type="EMBL" id="ML170174">
    <property type="protein sequence ID" value="TDL22626.1"/>
    <property type="molecule type" value="Genomic_DNA"/>
</dbReference>
<sequence length="665" mass="75594">MQAKQQIITPAYVSLMDEHSRPQKEERHLKTGDRNTQFASLQRKLEYLENVHHDEKRAHLLELDRIKAELDRHRKVHKDQADKMALLKKQHDVADARNQEMRKSSLADQSELKSLRHKIRMVEQERDQLTGKHTEISDLKRALHSAEAKRREENQEKDRKLAETQKLLSMEKQKLATVESRLDELKRSADAAEKASLVSQRNLKQRLEDTEAKARDAESTKETVRVDLEATNDSLLEQVERLNSTLKTVAEEYGRLAASSVAAATHRLVKSECTALRLKVARLERKLANSDDQVSELVSLIRQCQENEVLLKSRLRDEEARLKWTSAANSLDNSYKQNISSDDSLIQAVDAILSDMHRFKLSVQEDMLSIANGSSAFYKLQRNELLYCYQAAECSLGECEAQLDKLEGKVEGSHAVQARLASDLESLRDVNVKLESEKMEHAQRATTSNAEVIVLNQKLAAAATKAKADIGRSNELLAQERMVSQRLQVSAQQSKMAEEGLKAEMEEMMLELEDAGRYREAYEQLVKEVESLVDRNALAEEEADKLSRFNAMILGHHNPTQRILYVDRIRRELAEVKQRLVTCTRERDTALSDNGSLTAELAMFKSVAIPRDAKPRTLITRVTRVPLAPRGIDTNLPTSDEESFDLLAAHLPQITEGEMTLDEIM</sequence>
<feature type="coiled-coil region" evidence="1">
    <location>
        <begin position="515"/>
        <end position="542"/>
    </location>
</feature>
<reference evidence="3 4" key="1">
    <citation type="submission" date="2018-06" db="EMBL/GenBank/DDBJ databases">
        <title>A transcriptomic atlas of mushroom development highlights an independent origin of complex multicellularity.</title>
        <authorList>
            <consortium name="DOE Joint Genome Institute"/>
            <person name="Krizsan K."/>
            <person name="Almasi E."/>
            <person name="Merenyi Z."/>
            <person name="Sahu N."/>
            <person name="Viragh M."/>
            <person name="Koszo T."/>
            <person name="Mondo S."/>
            <person name="Kiss B."/>
            <person name="Balint B."/>
            <person name="Kues U."/>
            <person name="Barry K."/>
            <person name="Hegedus J.C."/>
            <person name="Henrissat B."/>
            <person name="Johnson J."/>
            <person name="Lipzen A."/>
            <person name="Ohm R."/>
            <person name="Nagy I."/>
            <person name="Pangilinan J."/>
            <person name="Yan J."/>
            <person name="Xiong Y."/>
            <person name="Grigoriev I.V."/>
            <person name="Hibbett D.S."/>
            <person name="Nagy L.G."/>
        </authorList>
    </citation>
    <scope>NUCLEOTIDE SEQUENCE [LARGE SCALE GENOMIC DNA]</scope>
    <source>
        <strain evidence="3 4">SZMC22713</strain>
    </source>
</reference>
<keyword evidence="4" id="KW-1185">Reference proteome</keyword>
<gene>
    <name evidence="3" type="ORF">BD410DRAFT_898201</name>
</gene>
<protein>
    <recommendedName>
        <fullName evidence="5">Hyaluronan-mediated motility receptor C-terminal domain-containing protein</fullName>
    </recommendedName>
</protein>
<dbReference type="OrthoDB" id="419631at2759"/>